<feature type="domain" description="Ubiquitin-like protease family profile" evidence="6">
    <location>
        <begin position="1010"/>
        <end position="1127"/>
    </location>
</feature>
<keyword evidence="9" id="KW-1185">Reference proteome</keyword>
<evidence type="ECO:0008006" key="10">
    <source>
        <dbReference type="Google" id="ProtNLM"/>
    </source>
</evidence>
<evidence type="ECO:0000259" key="6">
    <source>
        <dbReference type="Pfam" id="PF02902"/>
    </source>
</evidence>
<dbReference type="Gene3D" id="3.40.395.10">
    <property type="entry name" value="Adenoviral Proteinase, Chain A"/>
    <property type="match status" value="1"/>
</dbReference>
<evidence type="ECO:0000313" key="8">
    <source>
        <dbReference type="EMBL" id="KAH0875690.1"/>
    </source>
</evidence>
<accession>A0ABQ7Z657</accession>
<evidence type="ECO:0000259" key="7">
    <source>
        <dbReference type="Pfam" id="PF09331"/>
    </source>
</evidence>
<keyword evidence="2" id="KW-0645">Protease</keyword>
<dbReference type="PANTHER" id="PTHR48449">
    <property type="entry name" value="DUF1985 DOMAIN-CONTAINING PROTEIN"/>
    <property type="match status" value="1"/>
</dbReference>
<feature type="compositionally biased region" description="Polar residues" evidence="5">
    <location>
        <begin position="621"/>
        <end position="637"/>
    </location>
</feature>
<evidence type="ECO:0000256" key="2">
    <source>
        <dbReference type="ARBA" id="ARBA00022670"/>
    </source>
</evidence>
<dbReference type="InterPro" id="IPR015410">
    <property type="entry name" value="DUF1985"/>
</dbReference>
<reference evidence="8 9" key="1">
    <citation type="submission" date="2021-05" db="EMBL/GenBank/DDBJ databases">
        <title>Genome Assembly of Synthetic Allotetraploid Brassica napus Reveals Homoeologous Exchanges between Subgenomes.</title>
        <authorList>
            <person name="Davis J.T."/>
        </authorList>
    </citation>
    <scope>NUCLEOTIDE SEQUENCE [LARGE SCALE GENOMIC DNA]</scope>
    <source>
        <strain evidence="9">cv. Da-Ae</strain>
        <tissue evidence="8">Seedling</tissue>
    </source>
</reference>
<feature type="region of interest" description="Disordered" evidence="5">
    <location>
        <begin position="391"/>
        <end position="447"/>
    </location>
</feature>
<feature type="region of interest" description="Disordered" evidence="5">
    <location>
        <begin position="709"/>
        <end position="768"/>
    </location>
</feature>
<evidence type="ECO:0000256" key="3">
    <source>
        <dbReference type="ARBA" id="ARBA00022801"/>
    </source>
</evidence>
<evidence type="ECO:0000256" key="5">
    <source>
        <dbReference type="SAM" id="MobiDB-lite"/>
    </source>
</evidence>
<comment type="caution">
    <text evidence="8">The sequence shown here is derived from an EMBL/GenBank/DDBJ whole genome shotgun (WGS) entry which is preliminary data.</text>
</comment>
<dbReference type="InterPro" id="IPR003653">
    <property type="entry name" value="Peptidase_C48_C"/>
</dbReference>
<feature type="region of interest" description="Disordered" evidence="5">
    <location>
        <begin position="578"/>
        <end position="652"/>
    </location>
</feature>
<comment type="similarity">
    <text evidence="1">Belongs to the peptidase C48 family.</text>
</comment>
<dbReference type="Pfam" id="PF02902">
    <property type="entry name" value="Peptidase_C48"/>
    <property type="match status" value="1"/>
</dbReference>
<proteinExistence type="inferred from homology"/>
<dbReference type="Proteomes" id="UP000824890">
    <property type="component" value="Unassembled WGS sequence"/>
</dbReference>
<protein>
    <recommendedName>
        <fullName evidence="10">DUF1985 domain-containing protein</fullName>
    </recommendedName>
</protein>
<dbReference type="Pfam" id="PF09331">
    <property type="entry name" value="DUF1985"/>
    <property type="match status" value="1"/>
</dbReference>
<keyword evidence="3" id="KW-0378">Hydrolase</keyword>
<dbReference type="PANTHER" id="PTHR48449:SF1">
    <property type="entry name" value="DUF1985 DOMAIN-CONTAINING PROTEIN"/>
    <property type="match status" value="1"/>
</dbReference>
<evidence type="ECO:0000256" key="1">
    <source>
        <dbReference type="ARBA" id="ARBA00005234"/>
    </source>
</evidence>
<evidence type="ECO:0000313" key="9">
    <source>
        <dbReference type="Proteomes" id="UP000824890"/>
    </source>
</evidence>
<keyword evidence="4" id="KW-0175">Coiled coil</keyword>
<feature type="domain" description="DUF1985" evidence="7">
    <location>
        <begin position="130"/>
        <end position="257"/>
    </location>
</feature>
<feature type="compositionally biased region" description="Polar residues" evidence="5">
    <location>
        <begin position="749"/>
        <end position="759"/>
    </location>
</feature>
<feature type="compositionally biased region" description="Basic residues" evidence="5">
    <location>
        <begin position="399"/>
        <end position="418"/>
    </location>
</feature>
<dbReference type="EMBL" id="JAGKQM010000016">
    <property type="protein sequence ID" value="KAH0875690.1"/>
    <property type="molecule type" value="Genomic_DNA"/>
</dbReference>
<feature type="region of interest" description="Disordered" evidence="5">
    <location>
        <begin position="512"/>
        <end position="551"/>
    </location>
</feature>
<feature type="coiled-coil region" evidence="4">
    <location>
        <begin position="1187"/>
        <end position="1221"/>
    </location>
</feature>
<name>A0ABQ7Z657_BRANA</name>
<dbReference type="InterPro" id="IPR038765">
    <property type="entry name" value="Papain-like_cys_pep_sf"/>
</dbReference>
<sequence>MNPLNPLTPMNPNLGFFLSFAVQIKPHQTLRPLIFLFVAPISLICFTDKPHRFLILASRFTGKLLMEDNACDTRLPERIFATDRFPRNRLIIYSRPNILAFVRHVLRGSEAFAKIRKSSFGKLFDLQLVNPLRFSLEEFGTITGLNCGSFPDGYEAPDHNLKDANKQKGAHKDPLWQKIVGKYDNITIADLADDLEHDHQMDEWRRIRLALIIILDGVLIASQQIPRPTLRYVQMLDDVDAFLEFPWGHESFLHTVRCMKPPKFEKGKTVDNPVDMLVLKLKQETFRLTGFPLARIPAPLNDQTIMDLTESNLPNHPSIELDAVLQVEVNPSLRVTPLIPVIRGPHHGWGVWPNDKTDDKVTYMEQLRANNHCFTKAMWPGGDCTEPVFTFTPIPEKPVHKKHTVPRKRKESTLKPHKAGKETSVPTDQRRSTRLQASSTPTPRPSNELLEARIYTLEANAAVMVPRITGLEATVAKLGASNECLKQKLHRKRKRNRATSLLPLFVVTHHRRSAPQAPQNNDLPGDDHHDSPNSKRRKTKQLSDGILGSGSPILSQYRAQHCASRRIDFNNPVFTDHLSADHPSADHTYSPHQYPGPHSPLNHSHNQRSTPLLATDHNSFDHQSPNHQTHNHPSPTSCYADHNSSNHDPHPCEALVVDPLDHAPPIHIHPTTTTSYISAPDHNSPLPAFSLAQHSPTMNTSTELSPLFTAATSPKHPLPPAPALSPQGSLSQQYAPIGTLPQFDATPLNKPSSQSSPSHGLTLPEPDTAPPVYDSSTLLYSQFHYLTPHLLPQPHPPYSLIHYLPHHLDPTNEHGVGEDSDSSPDKTVRRVVDELNVLFLTIALLTFQIDAPILILAPLILQAQTSVPEVCELSDSSPARKTKEHHPSEAEKVLAQTFLNRPDFPHYLLVTPPPEDLWVIFAKTMATNKKVFHVTLSKLDFSNQFLLQLATPSQWTDSLHMAVLMHMLDMHHKDVIQMANATFMPPTLTSLMQSKDRQFQAADKKDKIRHWVGLAIDLRAGHVDVLDSLPSLYDEEDVQRFLRPILQMLPYLIRYLVKNNSRDLSPFTCQRRTGTYENTRSSVCAPVCAKFMELHLFGDPYPHMSSLTDAMVDKFRQQYAMEAYKTIPVQTMETVQGIPMHCHCGYNTIVLTSKTRQIQEEGFFCCETSASPGHLFKWVDEANSEELALLKDKQVRLDQDLLQLKQELLDMKKDIGELQVLECIRSKV</sequence>
<feature type="compositionally biased region" description="Polar residues" evidence="5">
    <location>
        <begin position="601"/>
        <end position="612"/>
    </location>
</feature>
<organism evidence="8 9">
    <name type="scientific">Brassica napus</name>
    <name type="common">Rape</name>
    <dbReference type="NCBI Taxonomy" id="3708"/>
    <lineage>
        <taxon>Eukaryota</taxon>
        <taxon>Viridiplantae</taxon>
        <taxon>Streptophyta</taxon>
        <taxon>Embryophyta</taxon>
        <taxon>Tracheophyta</taxon>
        <taxon>Spermatophyta</taxon>
        <taxon>Magnoliopsida</taxon>
        <taxon>eudicotyledons</taxon>
        <taxon>Gunneridae</taxon>
        <taxon>Pentapetalae</taxon>
        <taxon>rosids</taxon>
        <taxon>malvids</taxon>
        <taxon>Brassicales</taxon>
        <taxon>Brassicaceae</taxon>
        <taxon>Brassiceae</taxon>
        <taxon>Brassica</taxon>
    </lineage>
</organism>
<gene>
    <name evidence="8" type="ORF">HID58_073052</name>
</gene>
<evidence type="ECO:0000256" key="4">
    <source>
        <dbReference type="SAM" id="Coils"/>
    </source>
</evidence>
<dbReference type="SUPFAM" id="SSF54001">
    <property type="entry name" value="Cysteine proteinases"/>
    <property type="match status" value="1"/>
</dbReference>